<evidence type="ECO:0000313" key="1">
    <source>
        <dbReference type="EMBL" id="MPN08722.1"/>
    </source>
</evidence>
<dbReference type="EMBL" id="VSSQ01054809">
    <property type="protein sequence ID" value="MPN08722.1"/>
    <property type="molecule type" value="Genomic_DNA"/>
</dbReference>
<protein>
    <submittedName>
        <fullName evidence="1">Uncharacterized protein</fullName>
    </submittedName>
</protein>
<reference evidence="1" key="1">
    <citation type="submission" date="2019-08" db="EMBL/GenBank/DDBJ databases">
        <authorList>
            <person name="Kucharzyk K."/>
            <person name="Murdoch R.W."/>
            <person name="Higgins S."/>
            <person name="Loffler F."/>
        </authorList>
    </citation>
    <scope>NUCLEOTIDE SEQUENCE</scope>
</reference>
<gene>
    <name evidence="1" type="ORF">SDC9_156007</name>
</gene>
<proteinExistence type="predicted"/>
<comment type="caution">
    <text evidence="1">The sequence shown here is derived from an EMBL/GenBank/DDBJ whole genome shotgun (WGS) entry which is preliminary data.</text>
</comment>
<organism evidence="1">
    <name type="scientific">bioreactor metagenome</name>
    <dbReference type="NCBI Taxonomy" id="1076179"/>
    <lineage>
        <taxon>unclassified sequences</taxon>
        <taxon>metagenomes</taxon>
        <taxon>ecological metagenomes</taxon>
    </lineage>
</organism>
<sequence>MSDQAYIGINTTCKRCRPVGDKQVTATEYHGQQNVEQGKPVPPANHLGDFLTVALTMSYHKLLFVSPEQALNALGRRLPKTVMRGQKSWQSPGAGPVRCLY</sequence>
<accession>A0A645F5D0</accession>
<name>A0A645F5D0_9ZZZZ</name>
<dbReference type="AlphaFoldDB" id="A0A645F5D0"/>